<proteinExistence type="predicted"/>
<dbReference type="Proteomes" id="UP001501585">
    <property type="component" value="Unassembled WGS sequence"/>
</dbReference>
<reference evidence="3" key="1">
    <citation type="journal article" date="2019" name="Int. J. Syst. Evol. Microbiol.">
        <title>The Global Catalogue of Microorganisms (GCM) 10K type strain sequencing project: providing services to taxonomists for standard genome sequencing and annotation.</title>
        <authorList>
            <consortium name="The Broad Institute Genomics Platform"/>
            <consortium name="The Broad Institute Genome Sequencing Center for Infectious Disease"/>
            <person name="Wu L."/>
            <person name="Ma J."/>
        </authorList>
    </citation>
    <scope>NUCLEOTIDE SEQUENCE [LARGE SCALE GENOMIC DNA]</scope>
    <source>
        <strain evidence="3">JCM 15313</strain>
    </source>
</reference>
<evidence type="ECO:0000313" key="3">
    <source>
        <dbReference type="Proteomes" id="UP001501585"/>
    </source>
</evidence>
<accession>A0ABP5EBD5</accession>
<comment type="caution">
    <text evidence="2">The sequence shown here is derived from an EMBL/GenBank/DDBJ whole genome shotgun (WGS) entry which is preliminary data.</text>
</comment>
<organism evidence="2 3">
    <name type="scientific">Nocardiopsis rhodophaea</name>
    <dbReference type="NCBI Taxonomy" id="280238"/>
    <lineage>
        <taxon>Bacteria</taxon>
        <taxon>Bacillati</taxon>
        <taxon>Actinomycetota</taxon>
        <taxon>Actinomycetes</taxon>
        <taxon>Streptosporangiales</taxon>
        <taxon>Nocardiopsidaceae</taxon>
        <taxon>Nocardiopsis</taxon>
    </lineage>
</organism>
<evidence type="ECO:0000256" key="1">
    <source>
        <dbReference type="SAM" id="MobiDB-lite"/>
    </source>
</evidence>
<evidence type="ECO:0008006" key="4">
    <source>
        <dbReference type="Google" id="ProtNLM"/>
    </source>
</evidence>
<dbReference type="EMBL" id="BAAAPC010000007">
    <property type="protein sequence ID" value="GAA1994285.1"/>
    <property type="molecule type" value="Genomic_DNA"/>
</dbReference>
<keyword evidence="3" id="KW-1185">Reference proteome</keyword>
<feature type="compositionally biased region" description="Basic and acidic residues" evidence="1">
    <location>
        <begin position="513"/>
        <end position="524"/>
    </location>
</feature>
<sequence length="524" mass="57182">MTPVPLPTGNVAWPPEDTRRPRELYETWGAWYTGDPDELAAVYGGGIGAGRGFYEDPHRGVIGRAITRVARWFWGQAPTPGQAPTRLHVPLASDIAEASAQLLFEELPAITVDQAQDRLDAIVDEAGLHATLLEGAEICAAYGGVYLRVSWDTEVAGVPLVDAITPDTAAPEWRRGMLSAVTFWRVVADDHGRIWRHLERHEPGRVLHGLYEGARDRLGRPVPLADHPDTAGLAKQVDADGAIPTGHERLAVVYVPNIRPNRSLRGSPLGRADIAGVEPLMDQLDEVWSSWGREHRLAVARAIVPRYLLQDLGAGAGARFDELREFFTGVDIPPTTDATTSQLVQMMQPDIRVEEHARTCEALATQVIRGAGYSASTFGEDGGQAVTATEVRARQRRTYQTRARKIGYWRPQLVSLVEALLAVDASVFPGAGAVAERPVVEWPDDVAPDPEALSRTLVSIATAEAASVRTRVRMLHPDWDEAAVAEEVERIRADRVGEADPWASGAELAGNLLDDRDQGDRVED</sequence>
<evidence type="ECO:0000313" key="2">
    <source>
        <dbReference type="EMBL" id="GAA1994285.1"/>
    </source>
</evidence>
<protein>
    <recommendedName>
        <fullName evidence="4">Phage portal protein</fullName>
    </recommendedName>
</protein>
<name>A0ABP5EBD5_9ACTN</name>
<dbReference type="InterPro" id="IPR021145">
    <property type="entry name" value="Portal_protein_SPP1_Gp6-like"/>
</dbReference>
<gene>
    <name evidence="2" type="ORF">GCM10009799_20490</name>
</gene>
<dbReference type="Pfam" id="PF05133">
    <property type="entry name" value="SPP1_portal"/>
    <property type="match status" value="1"/>
</dbReference>
<feature type="region of interest" description="Disordered" evidence="1">
    <location>
        <begin position="502"/>
        <end position="524"/>
    </location>
</feature>